<dbReference type="InterPro" id="IPR020084">
    <property type="entry name" value="NUDIX_hydrolase_CS"/>
</dbReference>
<dbReference type="GO" id="GO:0035529">
    <property type="term" value="F:NADH pyrophosphatase activity"/>
    <property type="evidence" value="ECO:0007669"/>
    <property type="project" value="TreeGrafter"/>
</dbReference>
<dbReference type="PRINTS" id="PR00502">
    <property type="entry name" value="NUDIXFAMILY"/>
</dbReference>
<dbReference type="InterPro" id="IPR000086">
    <property type="entry name" value="NUDIX_hydrolase_dom"/>
</dbReference>
<dbReference type="PANTHER" id="PTHR42904">
    <property type="entry name" value="NUDIX HYDROLASE, NUDC SUBFAMILY"/>
    <property type="match status" value="1"/>
</dbReference>
<dbReference type="AlphaFoldDB" id="A1AS48"/>
<dbReference type="EMBL" id="CP000482">
    <property type="protein sequence ID" value="ABL00169.1"/>
    <property type="molecule type" value="Genomic_DNA"/>
</dbReference>
<dbReference type="CDD" id="cd00590">
    <property type="entry name" value="RRM_SF"/>
    <property type="match status" value="1"/>
</dbReference>
<gene>
    <name evidence="7" type="ordered locus">Ppro_2564</name>
</gene>
<dbReference type="CDD" id="cd04681">
    <property type="entry name" value="NUDIX_Hydrolase"/>
    <property type="match status" value="1"/>
</dbReference>
<comment type="similarity">
    <text evidence="5">Belongs to the Nudix hydrolase family.</text>
</comment>
<dbReference type="Proteomes" id="UP000006732">
    <property type="component" value="Chromosome"/>
</dbReference>
<accession>A1AS48</accession>
<sequence>MDEAQHQGVRFCPRCGGERLSWPTPKNFRCDCCGFVLFLNIAAAVAVIMECQGKLLFGVRKHEPGRGMLDLPGGFADAGESAEEAARRELREELGIEVPEMRYLFSFPNRYPYGGMVYDTLDQIFLVRWDQPPPVKAADDLADVVWVERGAVEFDRIAFDSLRRAVRRYLSES</sequence>
<dbReference type="InterPro" id="IPR020476">
    <property type="entry name" value="Nudix_hydrolase"/>
</dbReference>
<dbReference type="InterPro" id="IPR050241">
    <property type="entry name" value="NAD-cap_RNA_hydrolase_NudC"/>
</dbReference>
<reference evidence="7 8" key="1">
    <citation type="submission" date="2006-10" db="EMBL/GenBank/DDBJ databases">
        <title>Complete sequence of chromosome of Pelobacter propionicus DSM 2379.</title>
        <authorList>
            <consortium name="US DOE Joint Genome Institute"/>
            <person name="Copeland A."/>
            <person name="Lucas S."/>
            <person name="Lapidus A."/>
            <person name="Barry K."/>
            <person name="Detter J.C."/>
            <person name="Glavina del Rio T."/>
            <person name="Hammon N."/>
            <person name="Israni S."/>
            <person name="Dalin E."/>
            <person name="Tice H."/>
            <person name="Pitluck S."/>
            <person name="Saunders E."/>
            <person name="Brettin T."/>
            <person name="Bruce D."/>
            <person name="Han C."/>
            <person name="Tapia R."/>
            <person name="Schmutz J."/>
            <person name="Larimer F."/>
            <person name="Land M."/>
            <person name="Hauser L."/>
            <person name="Kyrpides N."/>
            <person name="Kim E."/>
            <person name="Lovley D."/>
            <person name="Richardson P."/>
        </authorList>
    </citation>
    <scope>NUCLEOTIDE SEQUENCE [LARGE SCALE GENOMIC DNA]</scope>
    <source>
        <strain evidence="8">DSM 2379 / NBRC 103807 / OttBd1</strain>
    </source>
</reference>
<feature type="domain" description="Nudix hydrolase" evidence="6">
    <location>
        <begin position="38"/>
        <end position="170"/>
    </location>
</feature>
<keyword evidence="8" id="KW-1185">Reference proteome</keyword>
<dbReference type="Gene3D" id="3.90.79.10">
    <property type="entry name" value="Nucleoside Triphosphate Pyrophosphohydrolase"/>
    <property type="match status" value="1"/>
</dbReference>
<keyword evidence="4" id="KW-0460">Magnesium</keyword>
<dbReference type="SUPFAM" id="SSF55811">
    <property type="entry name" value="Nudix"/>
    <property type="match status" value="1"/>
</dbReference>
<dbReference type="KEGG" id="ppd:Ppro_2564"/>
<dbReference type="PANTHER" id="PTHR42904:SF12">
    <property type="entry name" value="ADP-RIBOSE PYROPHOSPHATASE-RELATED"/>
    <property type="match status" value="1"/>
</dbReference>
<name>A1AS48_PELPD</name>
<evidence type="ECO:0000256" key="5">
    <source>
        <dbReference type="RuleBase" id="RU003476"/>
    </source>
</evidence>
<comment type="cofactor">
    <cofactor evidence="1">
        <name>Mg(2+)</name>
        <dbReference type="ChEBI" id="CHEBI:18420"/>
    </cofactor>
</comment>
<dbReference type="eggNOG" id="COG2816">
    <property type="taxonomic scope" value="Bacteria"/>
</dbReference>
<dbReference type="GO" id="GO:0046872">
    <property type="term" value="F:metal ion binding"/>
    <property type="evidence" value="ECO:0007669"/>
    <property type="project" value="UniProtKB-KW"/>
</dbReference>
<evidence type="ECO:0000256" key="3">
    <source>
        <dbReference type="ARBA" id="ARBA00022801"/>
    </source>
</evidence>
<dbReference type="HOGENOM" id="CLU_037162_15_0_7"/>
<dbReference type="GO" id="GO:0005829">
    <property type="term" value="C:cytosol"/>
    <property type="evidence" value="ECO:0007669"/>
    <property type="project" value="TreeGrafter"/>
</dbReference>
<evidence type="ECO:0000256" key="4">
    <source>
        <dbReference type="ARBA" id="ARBA00022842"/>
    </source>
</evidence>
<evidence type="ECO:0000256" key="1">
    <source>
        <dbReference type="ARBA" id="ARBA00001946"/>
    </source>
</evidence>
<keyword evidence="3 5" id="KW-0378">Hydrolase</keyword>
<organism evidence="7 8">
    <name type="scientific">Pelobacter propionicus (strain DSM 2379 / NBRC 103807 / OttBd1)</name>
    <dbReference type="NCBI Taxonomy" id="338966"/>
    <lineage>
        <taxon>Bacteria</taxon>
        <taxon>Pseudomonadati</taxon>
        <taxon>Thermodesulfobacteriota</taxon>
        <taxon>Desulfuromonadia</taxon>
        <taxon>Desulfuromonadales</taxon>
        <taxon>Desulfuromonadaceae</taxon>
        <taxon>Pelobacter</taxon>
    </lineage>
</organism>
<evidence type="ECO:0000256" key="2">
    <source>
        <dbReference type="ARBA" id="ARBA00022723"/>
    </source>
</evidence>
<dbReference type="PROSITE" id="PS51462">
    <property type="entry name" value="NUDIX"/>
    <property type="match status" value="1"/>
</dbReference>
<dbReference type="InterPro" id="IPR015797">
    <property type="entry name" value="NUDIX_hydrolase-like_dom_sf"/>
</dbReference>
<keyword evidence="2" id="KW-0479">Metal-binding</keyword>
<dbReference type="GO" id="GO:0019677">
    <property type="term" value="P:NAD+ catabolic process"/>
    <property type="evidence" value="ECO:0007669"/>
    <property type="project" value="TreeGrafter"/>
</dbReference>
<dbReference type="STRING" id="338966.Ppro_2564"/>
<evidence type="ECO:0000259" key="6">
    <source>
        <dbReference type="PROSITE" id="PS51462"/>
    </source>
</evidence>
<dbReference type="GO" id="GO:0006742">
    <property type="term" value="P:NADP+ catabolic process"/>
    <property type="evidence" value="ECO:0007669"/>
    <property type="project" value="TreeGrafter"/>
</dbReference>
<dbReference type="Pfam" id="PF00293">
    <property type="entry name" value="NUDIX"/>
    <property type="match status" value="1"/>
</dbReference>
<evidence type="ECO:0000313" key="7">
    <source>
        <dbReference type="EMBL" id="ABL00169.1"/>
    </source>
</evidence>
<evidence type="ECO:0000313" key="8">
    <source>
        <dbReference type="Proteomes" id="UP000006732"/>
    </source>
</evidence>
<dbReference type="PROSITE" id="PS00893">
    <property type="entry name" value="NUDIX_BOX"/>
    <property type="match status" value="1"/>
</dbReference>
<protein>
    <submittedName>
        <fullName evidence="7">NUDIX hydrolase</fullName>
    </submittedName>
</protein>
<proteinExistence type="inferred from homology"/>